<proteinExistence type="predicted"/>
<dbReference type="EMBL" id="JBHMAG010000014">
    <property type="protein sequence ID" value="MFB9754211.1"/>
    <property type="molecule type" value="Genomic_DNA"/>
</dbReference>
<gene>
    <name evidence="1" type="ORF">ACFFNY_21795</name>
</gene>
<accession>A0ABV5W1B6</accession>
<sequence length="141" mass="15713">MEVTTGQLRNGVVLAVQAAFPVCEVYAETAPETAVKPYLVVGLQSQTQQPELNRRYRWTYTFDVRYVPDTTVGGDTAADRLTEALKRIAPEPGSPFRGGGIRHEWKEGVLHVAVDYTFRVVAARTEETFMQQLVQEGGLKL</sequence>
<comment type="caution">
    <text evidence="1">The sequence shown here is derived from an EMBL/GenBank/DDBJ whole genome shotgun (WGS) entry which is preliminary data.</text>
</comment>
<evidence type="ECO:0000313" key="2">
    <source>
        <dbReference type="Proteomes" id="UP001589619"/>
    </source>
</evidence>
<dbReference type="Pfam" id="PF20765">
    <property type="entry name" value="Phage_tail_terminator_8"/>
    <property type="match status" value="1"/>
</dbReference>
<protein>
    <submittedName>
        <fullName evidence="1">DUF6838 family protein</fullName>
    </submittedName>
</protein>
<organism evidence="1 2">
    <name type="scientific">Paenibacillus hodogayensis</name>
    <dbReference type="NCBI Taxonomy" id="279208"/>
    <lineage>
        <taxon>Bacteria</taxon>
        <taxon>Bacillati</taxon>
        <taxon>Bacillota</taxon>
        <taxon>Bacilli</taxon>
        <taxon>Bacillales</taxon>
        <taxon>Paenibacillaceae</taxon>
        <taxon>Paenibacillus</taxon>
    </lineage>
</organism>
<reference evidence="1 2" key="1">
    <citation type="submission" date="2024-09" db="EMBL/GenBank/DDBJ databases">
        <authorList>
            <person name="Sun Q."/>
            <person name="Mori K."/>
        </authorList>
    </citation>
    <scope>NUCLEOTIDE SEQUENCE [LARGE SCALE GENOMIC DNA]</scope>
    <source>
        <strain evidence="1 2">JCM 12520</strain>
    </source>
</reference>
<name>A0ABV5W1B6_9BACL</name>
<dbReference type="InterPro" id="IPR049254">
    <property type="entry name" value="Phage_tail_terminator"/>
</dbReference>
<keyword evidence="2" id="KW-1185">Reference proteome</keyword>
<dbReference type="Proteomes" id="UP001589619">
    <property type="component" value="Unassembled WGS sequence"/>
</dbReference>
<dbReference type="RefSeq" id="WP_344914091.1">
    <property type="nucleotide sequence ID" value="NZ_BAAAYO010000013.1"/>
</dbReference>
<evidence type="ECO:0000313" key="1">
    <source>
        <dbReference type="EMBL" id="MFB9754211.1"/>
    </source>
</evidence>